<dbReference type="AlphaFoldDB" id="A0A0F7VE29"/>
<proteinExistence type="predicted"/>
<feature type="compositionally biased region" description="Basic and acidic residues" evidence="1">
    <location>
        <begin position="17"/>
        <end position="29"/>
    </location>
</feature>
<evidence type="ECO:0000313" key="2">
    <source>
        <dbReference type="EMBL" id="CEL78820.1"/>
    </source>
</evidence>
<feature type="compositionally biased region" description="Basic and acidic residues" evidence="1">
    <location>
        <begin position="38"/>
        <end position="69"/>
    </location>
</feature>
<sequence>MGQTQSIDLADDGVDDVQIRRRERDEMRTTRRKKPEAKKRLDAFMKHTEAPNHIRAIREAGREREKDDGGIEGTFEIADLVRKKKPKEDSEEFKVDGPLMDLPKYEQSESESSSSDDEDRGQYHFEISTLQKDAPLAVTDPEAHPVIIDGECAVGKELKLRDCSPLARDFPIFRVEWYLGTDIGDAEKFSVQYASEGSLSLPFSVPDDAVGKYIQAKAYRNVEDQLHETQLASAKAGVYDPHIGGPRHTDYLPPPGVVRVCSTAVSGPCLISDASAYVLLKCLSRGAFTCAVKLRDVWKRDSYGEAFVSLEGSRALAKSGKKLPATLFVDNAGLLQLRYRLADVVKLTGGDGSDLGVLGLDLFGGLLGGRTPEGQAGLWGDAEVDDASAAPAKVEDLEKFSTNLDAVSFRPSEAPNTIVAALEWQPTDGSKAGKQDFFRFDVDPAVGRDNALYVLIGFQAAQAKRKFNQREWETYVQRGNLQVAKDLVQRYLEGNNNEENRGNSSCIRENGNNSLVDSECTSAPDLARVNFGFSVCFSSLPCCLSSPYRRHLPVCLDLQTFQAIAAWLPFFFSSVLPWIDCLCKRTKITLGLLPLRCRSEPPVSVSRSKIQSPKRPEYAVLALAT</sequence>
<gene>
    <name evidence="2" type="ORF">BN1205_028620</name>
</gene>
<evidence type="ECO:0000256" key="1">
    <source>
        <dbReference type="SAM" id="MobiDB-lite"/>
    </source>
</evidence>
<reference evidence="2" key="1">
    <citation type="journal article" date="2015" name="PLoS ONE">
        <title>Comprehensive Evaluation of Toxoplasma gondii VEG and Neospora caninum LIV Genomes with Tachyzoite Stage Transcriptome and Proteome Defines Novel Transcript Features.</title>
        <authorList>
            <person name="Ramaprasad A."/>
            <person name="Mourier T."/>
            <person name="Naeem R."/>
            <person name="Malas T.B."/>
            <person name="Moussa E."/>
            <person name="Panigrahi A."/>
            <person name="Vermont S.J."/>
            <person name="Otto T.D."/>
            <person name="Wastling J."/>
            <person name="Pain A."/>
        </authorList>
    </citation>
    <scope>NUCLEOTIDE SEQUENCE</scope>
    <source>
        <strain evidence="2">VEG</strain>
    </source>
</reference>
<protein>
    <submittedName>
        <fullName evidence="2">Uncharacterized protein</fullName>
    </submittedName>
</protein>
<feature type="region of interest" description="Disordered" evidence="1">
    <location>
        <begin position="1"/>
        <end position="120"/>
    </location>
</feature>
<dbReference type="EMBL" id="LN714502">
    <property type="protein sequence ID" value="CEL78820.1"/>
    <property type="molecule type" value="Genomic_DNA"/>
</dbReference>
<feature type="compositionally biased region" description="Basic and acidic residues" evidence="1">
    <location>
        <begin position="86"/>
        <end position="95"/>
    </location>
</feature>
<organism evidence="2">
    <name type="scientific">Toxoplasma gondii (strain ATCC 50861 / VEG)</name>
    <dbReference type="NCBI Taxonomy" id="432359"/>
    <lineage>
        <taxon>Eukaryota</taxon>
        <taxon>Sar</taxon>
        <taxon>Alveolata</taxon>
        <taxon>Apicomplexa</taxon>
        <taxon>Conoidasida</taxon>
        <taxon>Coccidia</taxon>
        <taxon>Eucoccidiorida</taxon>
        <taxon>Eimeriorina</taxon>
        <taxon>Sarcocystidae</taxon>
        <taxon>Toxoplasma</taxon>
    </lineage>
</organism>
<name>A0A0F7VE29_TOXGV</name>
<accession>A0A0F7VE29</accession>